<evidence type="ECO:0000313" key="2">
    <source>
        <dbReference type="Proteomes" id="UP000823941"/>
    </source>
</evidence>
<dbReference type="Proteomes" id="UP000823941">
    <property type="component" value="Chromosome 14"/>
</dbReference>
<sequence>MFVIIIVTRNVNSHSHKTKAHSHNAYQYNNTNNTLYSLHSYTAHSHSHSQNTYRYINTIYNLYLFHCVDELHLYQLHEHKATITPLVTKILKRSQSLINNIRTKELKLRPSLLLIQNVK</sequence>
<gene>
    <name evidence="1" type="ORF">JYU34_010120</name>
</gene>
<reference evidence="1 2" key="1">
    <citation type="submission" date="2021-06" db="EMBL/GenBank/DDBJ databases">
        <title>A haploid diamondback moth (Plutella xylostella L.) genome assembly resolves 31 chromosomes and identifies a diamide resistance mutation.</title>
        <authorList>
            <person name="Ward C.M."/>
            <person name="Perry K.D."/>
            <person name="Baker G."/>
            <person name="Powis K."/>
            <person name="Heckel D.G."/>
            <person name="Baxter S.W."/>
        </authorList>
    </citation>
    <scope>NUCLEOTIDE SEQUENCE [LARGE SCALE GENOMIC DNA]</scope>
    <source>
        <strain evidence="1 2">LV</strain>
        <tissue evidence="1">Single pupa</tissue>
    </source>
</reference>
<organism evidence="1 2">
    <name type="scientific">Plutella xylostella</name>
    <name type="common">Diamondback moth</name>
    <name type="synonym">Plutella maculipennis</name>
    <dbReference type="NCBI Taxonomy" id="51655"/>
    <lineage>
        <taxon>Eukaryota</taxon>
        <taxon>Metazoa</taxon>
        <taxon>Ecdysozoa</taxon>
        <taxon>Arthropoda</taxon>
        <taxon>Hexapoda</taxon>
        <taxon>Insecta</taxon>
        <taxon>Pterygota</taxon>
        <taxon>Neoptera</taxon>
        <taxon>Endopterygota</taxon>
        <taxon>Lepidoptera</taxon>
        <taxon>Glossata</taxon>
        <taxon>Ditrysia</taxon>
        <taxon>Yponomeutoidea</taxon>
        <taxon>Plutellidae</taxon>
        <taxon>Plutella</taxon>
    </lineage>
</organism>
<accession>A0ABQ7QHU7</accession>
<name>A0ABQ7QHU7_PLUXY</name>
<proteinExistence type="predicted"/>
<evidence type="ECO:0000313" key="1">
    <source>
        <dbReference type="EMBL" id="KAG7304764.1"/>
    </source>
</evidence>
<protein>
    <submittedName>
        <fullName evidence="1">Uncharacterized protein</fullName>
    </submittedName>
</protein>
<dbReference type="EMBL" id="JAHIBW010000014">
    <property type="protein sequence ID" value="KAG7304764.1"/>
    <property type="molecule type" value="Genomic_DNA"/>
</dbReference>
<keyword evidence="2" id="KW-1185">Reference proteome</keyword>
<comment type="caution">
    <text evidence="1">The sequence shown here is derived from an EMBL/GenBank/DDBJ whole genome shotgun (WGS) entry which is preliminary data.</text>
</comment>